<evidence type="ECO:0000313" key="4">
    <source>
        <dbReference type="WBParaSite" id="nRc.2.0.1.t06700-RA"/>
    </source>
</evidence>
<name>A0A915HXZ6_ROMCU</name>
<dbReference type="PANTHER" id="PTHR19919">
    <property type="entry name" value="WD REPEAT CONTAINING PROTEIN"/>
    <property type="match status" value="1"/>
</dbReference>
<evidence type="ECO:0000256" key="2">
    <source>
        <dbReference type="ARBA" id="ARBA00022737"/>
    </source>
</evidence>
<keyword evidence="2" id="KW-0677">Repeat</keyword>
<evidence type="ECO:0000313" key="3">
    <source>
        <dbReference type="Proteomes" id="UP000887565"/>
    </source>
</evidence>
<organism evidence="3 4">
    <name type="scientific">Romanomermis culicivorax</name>
    <name type="common">Nematode worm</name>
    <dbReference type="NCBI Taxonomy" id="13658"/>
    <lineage>
        <taxon>Eukaryota</taxon>
        <taxon>Metazoa</taxon>
        <taxon>Ecdysozoa</taxon>
        <taxon>Nematoda</taxon>
        <taxon>Enoplea</taxon>
        <taxon>Dorylaimia</taxon>
        <taxon>Mermithida</taxon>
        <taxon>Mermithoidea</taxon>
        <taxon>Mermithidae</taxon>
        <taxon>Romanomermis</taxon>
    </lineage>
</organism>
<keyword evidence="1" id="KW-0853">WD repeat</keyword>
<dbReference type="AlphaFoldDB" id="A0A915HXZ6"/>
<dbReference type="InterPro" id="IPR045159">
    <property type="entry name" value="DCAF7-like"/>
</dbReference>
<dbReference type="WBParaSite" id="nRc.2.0.1.t06700-RA">
    <property type="protein sequence ID" value="nRc.2.0.1.t06700-RA"/>
    <property type="gene ID" value="nRc.2.0.1.g06700"/>
</dbReference>
<evidence type="ECO:0000256" key="1">
    <source>
        <dbReference type="ARBA" id="ARBA00022574"/>
    </source>
</evidence>
<reference evidence="4" key="1">
    <citation type="submission" date="2022-11" db="UniProtKB">
        <authorList>
            <consortium name="WormBaseParasite"/>
        </authorList>
    </citation>
    <scope>IDENTIFICATION</scope>
</reference>
<dbReference type="OMA" id="HLWRING"/>
<keyword evidence="3" id="KW-1185">Reference proteome</keyword>
<accession>A0A915HXZ6</accession>
<protein>
    <submittedName>
        <fullName evidence="4">Uncharacterized protein</fullName>
    </submittedName>
</protein>
<dbReference type="Proteomes" id="UP000887565">
    <property type="component" value="Unplaced"/>
</dbReference>
<sequence length="151" mass="17419">MSNLALQQSSQSKRKEIYRYEAPWTAYAMNWSQRPDKKFRLAISSFIEEYSNRVQIVQLDEEAGEFTVEASFDHPYPATKVMWFPDVNGQYPDLLATSADYLRLFRISDDNSSMECLLNNAGYSTSQKIIDDRSPKKPSADRKKSIIGRCL</sequence>
<proteinExistence type="predicted"/>